<dbReference type="Proteomes" id="UP000799757">
    <property type="component" value="Unassembled WGS sequence"/>
</dbReference>
<proteinExistence type="predicted"/>
<accession>A0A6A6XPX1</accession>
<organism evidence="2 3">
    <name type="scientific">Melanomma pulvis-pyrius CBS 109.77</name>
    <dbReference type="NCBI Taxonomy" id="1314802"/>
    <lineage>
        <taxon>Eukaryota</taxon>
        <taxon>Fungi</taxon>
        <taxon>Dikarya</taxon>
        <taxon>Ascomycota</taxon>
        <taxon>Pezizomycotina</taxon>
        <taxon>Dothideomycetes</taxon>
        <taxon>Pleosporomycetidae</taxon>
        <taxon>Pleosporales</taxon>
        <taxon>Melanommataceae</taxon>
        <taxon>Melanomma</taxon>
    </lineage>
</organism>
<dbReference type="OrthoDB" id="630895at2759"/>
<sequence length="157" mass="18000">MDVRPPEILSWFLAWPYYWTLCHYTIFPIRKIVMAQYDENKFRKATKVFFHGKLNEAKLVTLASTLSAAASFGAFSWTGIENSPWILFALWYLSLVLAILSLITAGQQSALIHTIIQHEDDFYTTLHTQAILKLVAVKKDITSQSQQARNQRHSQAP</sequence>
<evidence type="ECO:0000256" key="1">
    <source>
        <dbReference type="SAM" id="Phobius"/>
    </source>
</evidence>
<evidence type="ECO:0000313" key="2">
    <source>
        <dbReference type="EMBL" id="KAF2797995.1"/>
    </source>
</evidence>
<keyword evidence="3" id="KW-1185">Reference proteome</keyword>
<feature type="transmembrane region" description="Helical" evidence="1">
    <location>
        <begin position="59"/>
        <end position="79"/>
    </location>
</feature>
<keyword evidence="1" id="KW-0812">Transmembrane</keyword>
<keyword evidence="1" id="KW-1133">Transmembrane helix</keyword>
<name>A0A6A6XPX1_9PLEO</name>
<dbReference type="EMBL" id="MU001793">
    <property type="protein sequence ID" value="KAF2797995.1"/>
    <property type="molecule type" value="Genomic_DNA"/>
</dbReference>
<protein>
    <submittedName>
        <fullName evidence="2">Uncharacterized protein</fullName>
    </submittedName>
</protein>
<gene>
    <name evidence="2" type="ORF">K505DRAFT_357887</name>
</gene>
<reference evidence="2" key="1">
    <citation type="journal article" date="2020" name="Stud. Mycol.">
        <title>101 Dothideomycetes genomes: a test case for predicting lifestyles and emergence of pathogens.</title>
        <authorList>
            <person name="Haridas S."/>
            <person name="Albert R."/>
            <person name="Binder M."/>
            <person name="Bloem J."/>
            <person name="Labutti K."/>
            <person name="Salamov A."/>
            <person name="Andreopoulos B."/>
            <person name="Baker S."/>
            <person name="Barry K."/>
            <person name="Bills G."/>
            <person name="Bluhm B."/>
            <person name="Cannon C."/>
            <person name="Castanera R."/>
            <person name="Culley D."/>
            <person name="Daum C."/>
            <person name="Ezra D."/>
            <person name="Gonzalez J."/>
            <person name="Henrissat B."/>
            <person name="Kuo A."/>
            <person name="Liang C."/>
            <person name="Lipzen A."/>
            <person name="Lutzoni F."/>
            <person name="Magnuson J."/>
            <person name="Mondo S."/>
            <person name="Nolan M."/>
            <person name="Ohm R."/>
            <person name="Pangilinan J."/>
            <person name="Park H.-J."/>
            <person name="Ramirez L."/>
            <person name="Alfaro M."/>
            <person name="Sun H."/>
            <person name="Tritt A."/>
            <person name="Yoshinaga Y."/>
            <person name="Zwiers L.-H."/>
            <person name="Turgeon B."/>
            <person name="Goodwin S."/>
            <person name="Spatafora J."/>
            <person name="Crous P."/>
            <person name="Grigoriev I."/>
        </authorList>
    </citation>
    <scope>NUCLEOTIDE SEQUENCE</scope>
    <source>
        <strain evidence="2">CBS 109.77</strain>
    </source>
</reference>
<keyword evidence="1" id="KW-0472">Membrane</keyword>
<evidence type="ECO:0000313" key="3">
    <source>
        <dbReference type="Proteomes" id="UP000799757"/>
    </source>
</evidence>
<dbReference type="AlphaFoldDB" id="A0A6A6XPX1"/>
<feature type="transmembrane region" description="Helical" evidence="1">
    <location>
        <begin position="12"/>
        <end position="33"/>
    </location>
</feature>
<feature type="transmembrane region" description="Helical" evidence="1">
    <location>
        <begin position="85"/>
        <end position="105"/>
    </location>
</feature>